<dbReference type="KEGG" id="whj:H9Q79_09195"/>
<evidence type="ECO:0000313" key="3">
    <source>
        <dbReference type="EMBL" id="QNM07139.1"/>
    </source>
</evidence>
<feature type="domain" description="Peptidase M20 dimerisation" evidence="2">
    <location>
        <begin position="202"/>
        <end position="269"/>
    </location>
</feature>
<dbReference type="SUPFAM" id="SSF53187">
    <property type="entry name" value="Zn-dependent exopeptidases"/>
    <property type="match status" value="1"/>
</dbReference>
<dbReference type="Pfam" id="PF01546">
    <property type="entry name" value="Peptidase_M20"/>
    <property type="match status" value="1"/>
</dbReference>
<sequence>MYSFIEKRACELAPVLTRHRRNLHQIPETGWNEKETCSYIAAELRQLGYEVLLGAPVTGHETGIIASLSCGNGPVSVLRFDIDALPTEEDSTHAHLPAREHFCSRNPGAMHACGHDGHIAIGLGCARIFTELSSRLSGTIRLIFQPAEEGCKGAGAIVERGWLDDASLFLAGHIVGREYTGGGHADVIPGVNASLATTKFDAIFSGHSCHGAAPENGASVISAMASAVLALNGIPRHSEGATFLNIGRIQGGQGRNIVADRGLIELEVRGTTTALNQYMEDQAFRIIQESARMYGCESEIQVIGRAPSLDSTPALCGRILSLCRDHLPSIQAFGTSAAFRASEDASLMLERTKSHGGQGAFLLFPTDTTAPLHNSSYDFDESILPKAATVFTAAVYQFCGRKPQALSRHRSESV</sequence>
<evidence type="ECO:0000313" key="4">
    <source>
        <dbReference type="Proteomes" id="UP000515860"/>
    </source>
</evidence>
<gene>
    <name evidence="3" type="ORF">H9Q79_09195</name>
</gene>
<dbReference type="PANTHER" id="PTHR30575:SF3">
    <property type="entry name" value="PEPTIDASE M20 DIMERISATION DOMAIN-CONTAINING PROTEIN"/>
    <property type="match status" value="1"/>
</dbReference>
<keyword evidence="1" id="KW-0464">Manganese</keyword>
<dbReference type="InterPro" id="IPR036264">
    <property type="entry name" value="Bact_exopeptidase_dim_dom"/>
</dbReference>
<dbReference type="InterPro" id="IPR017439">
    <property type="entry name" value="Amidohydrolase"/>
</dbReference>
<comment type="cofactor">
    <cofactor evidence="1">
        <name>Mn(2+)</name>
        <dbReference type="ChEBI" id="CHEBI:29035"/>
    </cofactor>
    <text evidence="1">The Mn(2+) ion enhances activity.</text>
</comment>
<feature type="binding site" evidence="1">
    <location>
        <position position="149"/>
    </location>
    <ligand>
        <name>Mn(2+)</name>
        <dbReference type="ChEBI" id="CHEBI:29035"/>
        <label>2</label>
    </ligand>
</feature>
<feature type="binding site" evidence="1">
    <location>
        <position position="173"/>
    </location>
    <ligand>
        <name>Mn(2+)</name>
        <dbReference type="ChEBI" id="CHEBI:29035"/>
        <label>1</label>
    </ligand>
</feature>
<dbReference type="Proteomes" id="UP000515860">
    <property type="component" value="Chromosome"/>
</dbReference>
<dbReference type="InterPro" id="IPR011650">
    <property type="entry name" value="Peptidase_M20_dimer"/>
</dbReference>
<dbReference type="GO" id="GO:0046657">
    <property type="term" value="P:folic acid catabolic process"/>
    <property type="evidence" value="ECO:0007669"/>
    <property type="project" value="TreeGrafter"/>
</dbReference>
<dbReference type="GO" id="GO:0046872">
    <property type="term" value="F:metal ion binding"/>
    <property type="evidence" value="ECO:0007669"/>
    <property type="project" value="UniProtKB-KW"/>
</dbReference>
<dbReference type="NCBIfam" id="TIGR01891">
    <property type="entry name" value="amidohydrolases"/>
    <property type="match status" value="1"/>
</dbReference>
<dbReference type="InterPro" id="IPR052030">
    <property type="entry name" value="Peptidase_M20/M20A_hydrolases"/>
</dbReference>
<evidence type="ECO:0000259" key="2">
    <source>
        <dbReference type="Pfam" id="PF07687"/>
    </source>
</evidence>
<dbReference type="AlphaFoldDB" id="A0A7G9G8K7"/>
<dbReference type="PANTHER" id="PTHR30575">
    <property type="entry name" value="PEPTIDASE M20"/>
    <property type="match status" value="1"/>
</dbReference>
<keyword evidence="1" id="KW-0479">Metal-binding</keyword>
<dbReference type="EMBL" id="CP060635">
    <property type="protein sequence ID" value="QNM07139.1"/>
    <property type="molecule type" value="Genomic_DNA"/>
</dbReference>
<accession>A0A7G9G8K7</accession>
<dbReference type="Gene3D" id="3.40.630.10">
    <property type="entry name" value="Zn peptidases"/>
    <property type="match status" value="2"/>
</dbReference>
<organism evidence="3 4">
    <name type="scientific">Wansuia hejianensis</name>
    <dbReference type="NCBI Taxonomy" id="2763667"/>
    <lineage>
        <taxon>Bacteria</taxon>
        <taxon>Bacillati</taxon>
        <taxon>Bacillota</taxon>
        <taxon>Clostridia</taxon>
        <taxon>Lachnospirales</taxon>
        <taxon>Lachnospiraceae</taxon>
        <taxon>Wansuia</taxon>
    </lineage>
</organism>
<evidence type="ECO:0000256" key="1">
    <source>
        <dbReference type="PIRSR" id="PIRSR005962-1"/>
    </source>
</evidence>
<dbReference type="PIRSF" id="PIRSF005962">
    <property type="entry name" value="Pept_M20D_amidohydro"/>
    <property type="match status" value="1"/>
</dbReference>
<feature type="binding site" evidence="1">
    <location>
        <position position="115"/>
    </location>
    <ligand>
        <name>Mn(2+)</name>
        <dbReference type="ChEBI" id="CHEBI:29035"/>
        <label>2</label>
    </ligand>
</feature>
<keyword evidence="4" id="KW-1185">Reference proteome</keyword>
<dbReference type="RefSeq" id="WP_249328132.1">
    <property type="nucleotide sequence ID" value="NZ_CP060635.1"/>
</dbReference>
<dbReference type="InterPro" id="IPR002933">
    <property type="entry name" value="Peptidase_M20"/>
</dbReference>
<dbReference type="Pfam" id="PF07687">
    <property type="entry name" value="M20_dimer"/>
    <property type="match status" value="1"/>
</dbReference>
<reference evidence="3 4" key="1">
    <citation type="submission" date="2020-08" db="EMBL/GenBank/DDBJ databases">
        <authorList>
            <person name="Liu C."/>
            <person name="Sun Q."/>
        </authorList>
    </citation>
    <scope>NUCLEOTIDE SEQUENCE [LARGE SCALE GENOMIC DNA]</scope>
    <source>
        <strain evidence="3 4">NSJ-29</strain>
    </source>
</reference>
<dbReference type="GO" id="GO:0071713">
    <property type="term" value="F:para-aminobenzoyl-glutamate hydrolase activity"/>
    <property type="evidence" value="ECO:0007669"/>
    <property type="project" value="TreeGrafter"/>
</dbReference>
<keyword evidence="3" id="KW-0378">Hydrolase</keyword>
<protein>
    <submittedName>
        <fullName evidence="3">Amidohydrolase</fullName>
    </submittedName>
</protein>
<dbReference type="GO" id="GO:0016805">
    <property type="term" value="F:dipeptidase activity"/>
    <property type="evidence" value="ECO:0007669"/>
    <property type="project" value="TreeGrafter"/>
</dbReference>
<dbReference type="SUPFAM" id="SSF55031">
    <property type="entry name" value="Bacterial exopeptidase dimerisation domain"/>
    <property type="match status" value="1"/>
</dbReference>
<name>A0A7G9G8K7_9FIRM</name>
<proteinExistence type="predicted"/>
<dbReference type="GO" id="GO:0005737">
    <property type="term" value="C:cytoplasm"/>
    <property type="evidence" value="ECO:0007669"/>
    <property type="project" value="TreeGrafter"/>
</dbReference>
<feature type="binding site" evidence="1">
    <location>
        <position position="113"/>
    </location>
    <ligand>
        <name>Mn(2+)</name>
        <dbReference type="ChEBI" id="CHEBI:29035"/>
        <label>2</label>
    </ligand>
</feature>
<feature type="binding site" evidence="1">
    <location>
        <position position="373"/>
    </location>
    <ligand>
        <name>Mn(2+)</name>
        <dbReference type="ChEBI" id="CHEBI:29035"/>
        <label>2</label>
    </ligand>
</feature>